<dbReference type="Proteomes" id="UP000243799">
    <property type="component" value="Unassembled WGS sequence"/>
</dbReference>
<evidence type="ECO:0000313" key="1">
    <source>
        <dbReference type="EMBL" id="SFB57033.1"/>
    </source>
</evidence>
<dbReference type="AlphaFoldDB" id="A0A1I1C9E7"/>
<dbReference type="GO" id="GO:0005737">
    <property type="term" value="C:cytoplasm"/>
    <property type="evidence" value="ECO:0007669"/>
    <property type="project" value="TreeGrafter"/>
</dbReference>
<organism evidence="1 2">
    <name type="scientific">Amycolatopsis marina</name>
    <dbReference type="NCBI Taxonomy" id="490629"/>
    <lineage>
        <taxon>Bacteria</taxon>
        <taxon>Bacillati</taxon>
        <taxon>Actinomycetota</taxon>
        <taxon>Actinomycetes</taxon>
        <taxon>Pseudonocardiales</taxon>
        <taxon>Pseudonocardiaceae</taxon>
        <taxon>Amycolatopsis</taxon>
    </lineage>
</organism>
<dbReference type="Gene3D" id="2.30.30.100">
    <property type="match status" value="1"/>
</dbReference>
<accession>A0A1I1C9E7</accession>
<reference evidence="2" key="1">
    <citation type="submission" date="2016-10" db="EMBL/GenBank/DDBJ databases">
        <authorList>
            <person name="Varghese N."/>
            <person name="Submissions S."/>
        </authorList>
    </citation>
    <scope>NUCLEOTIDE SEQUENCE [LARGE SCALE GENOMIC DNA]</scope>
    <source>
        <strain evidence="2">CGMCC 4.3568</strain>
    </source>
</reference>
<keyword evidence="1" id="KW-0436">Ligase</keyword>
<dbReference type="EMBL" id="FOKG01000020">
    <property type="protein sequence ID" value="SFB57033.1"/>
    <property type="molecule type" value="Genomic_DNA"/>
</dbReference>
<dbReference type="OrthoDB" id="9807064at2"/>
<dbReference type="Gene3D" id="3.30.930.10">
    <property type="entry name" value="Bira Bifunctional Protein, Domain 2"/>
    <property type="match status" value="1"/>
</dbReference>
<dbReference type="STRING" id="490629.SAMN05216266_12094"/>
<name>A0A1I1C9E7_9PSEU</name>
<dbReference type="PANTHER" id="PTHR12835">
    <property type="entry name" value="BIOTIN PROTEIN LIGASE"/>
    <property type="match status" value="1"/>
</dbReference>
<dbReference type="GO" id="GO:0004077">
    <property type="term" value="F:biotin--[biotin carboxyl-carrier protein] ligase activity"/>
    <property type="evidence" value="ECO:0007669"/>
    <property type="project" value="TreeGrafter"/>
</dbReference>
<dbReference type="InterPro" id="IPR045864">
    <property type="entry name" value="aa-tRNA-synth_II/BPL/LPL"/>
</dbReference>
<sequence length="245" mass="25723">MGLADDLSDEALAEAMPRRQARSYPALVSTEAAALAWARQGAPHGSVVVAGYQASPRGRAGLPWELPEGSGLGFSLVLRPELPSAREGWIYAAAVSALADTCGADAMITWPDEVHALGRRVAAVGAWVELGSEGVLWTVLNVLLPTATVPRTPTLARAVDAIETRIDATPASVLDDYRRRCRTLGRQVLAHMIPMGPAGPRVRGTAVDVLSDGSLVLHTAQGNRVAVRPQNLGVLDGLDEDADGS</sequence>
<protein>
    <submittedName>
        <fullName evidence="1">BirA family transcriptional regulator, biotin operon repressor / biotin-[acetyl-CoA-carboxylase] ligase</fullName>
    </submittedName>
</protein>
<dbReference type="PANTHER" id="PTHR12835:SF5">
    <property type="entry name" value="BIOTIN--PROTEIN LIGASE"/>
    <property type="match status" value="1"/>
</dbReference>
<gene>
    <name evidence="1" type="ORF">SAMN05216266_12094</name>
</gene>
<proteinExistence type="predicted"/>
<dbReference type="RefSeq" id="WP_091677039.1">
    <property type="nucleotide sequence ID" value="NZ_FOKG01000020.1"/>
</dbReference>
<evidence type="ECO:0000313" key="2">
    <source>
        <dbReference type="Proteomes" id="UP000243799"/>
    </source>
</evidence>
<dbReference type="SUPFAM" id="SSF55681">
    <property type="entry name" value="Class II aaRS and biotin synthetases"/>
    <property type="match status" value="1"/>
</dbReference>
<keyword evidence="2" id="KW-1185">Reference proteome</keyword>